<feature type="transmembrane region" description="Helical" evidence="1">
    <location>
        <begin position="30"/>
        <end position="53"/>
    </location>
</feature>
<sequence>MSIIRPDLFCAAAYVLLFLAAVAQSRRLSWLLAALFLWLLAGRAGAWLLPGFLSPTSTVFLYMPQLYIAPACLLFLLLNGRRAADGAYYEAGVRPLPVLFASSCVAMALAHALVLLLVWQAWPDGLSPRLLPVLADLALLQPVYWLAMQLLLMAVSALHGRFDGRPMAAFSVRGIQAGLLLTLVAQTAYAAAALWPGAF</sequence>
<accession>F2B8W2</accession>
<dbReference type="OrthoDB" id="8613517at2"/>
<feature type="transmembrane region" description="Helical" evidence="1">
    <location>
        <begin position="6"/>
        <end position="23"/>
    </location>
</feature>
<reference evidence="2 3" key="1">
    <citation type="submission" date="2011-02" db="EMBL/GenBank/DDBJ databases">
        <authorList>
            <person name="Muzny D."/>
            <person name="Qin X."/>
            <person name="Deng J."/>
            <person name="Jiang H."/>
            <person name="Liu Y."/>
            <person name="Qu J."/>
            <person name="Song X.-Z."/>
            <person name="Zhang L."/>
            <person name="Thornton R."/>
            <person name="Coyle M."/>
            <person name="Francisco L."/>
            <person name="Jackson L."/>
            <person name="Javaid M."/>
            <person name="Korchina V."/>
            <person name="Kovar C."/>
            <person name="Mata R."/>
            <person name="Mathew T."/>
            <person name="Ngo R."/>
            <person name="Nguyen L."/>
            <person name="Nguyen N."/>
            <person name="Okwuonu G."/>
            <person name="Ongeri F."/>
            <person name="Pham C."/>
            <person name="Simmons D."/>
            <person name="Wilczek-Boney K."/>
            <person name="Hale W."/>
            <person name="Jakkamsetti A."/>
            <person name="Pham P."/>
            <person name="Ruth R."/>
            <person name="San Lucas F."/>
            <person name="Warren J."/>
            <person name="Zhang J."/>
            <person name="Zhao Z."/>
            <person name="Zhou C."/>
            <person name="Zhu D."/>
            <person name="Lee S."/>
            <person name="Bess C."/>
            <person name="Blankenburg K."/>
            <person name="Forbes L."/>
            <person name="Fu Q."/>
            <person name="Gubbala S."/>
            <person name="Hirani K."/>
            <person name="Jayaseelan J.C."/>
            <person name="Lara F."/>
            <person name="Munidasa M."/>
            <person name="Palculict T."/>
            <person name="Patil S."/>
            <person name="Pu L.-L."/>
            <person name="Saada N."/>
            <person name="Tang L."/>
            <person name="Weissenberger G."/>
            <person name="Zhu Y."/>
            <person name="Hemphill L."/>
            <person name="Shang Y."/>
            <person name="Youmans B."/>
            <person name="Ayvaz T."/>
            <person name="Ross M."/>
            <person name="Santibanez J."/>
            <person name="Aqrawi P."/>
            <person name="Gross S."/>
            <person name="Joshi V."/>
            <person name="Fowler G."/>
            <person name="Nazareth L."/>
            <person name="Reid J."/>
            <person name="Worley K."/>
            <person name="Petrosino J."/>
            <person name="Highlander S."/>
            <person name="Gibbs R."/>
        </authorList>
    </citation>
    <scope>NUCLEOTIDE SEQUENCE [LARGE SCALE GENOMIC DNA]</scope>
    <source>
        <strain evidence="2 3">ATCC BAA-1200</strain>
    </source>
</reference>
<feature type="transmembrane region" description="Helical" evidence="1">
    <location>
        <begin position="174"/>
        <end position="195"/>
    </location>
</feature>
<dbReference type="STRING" id="267212.GCA_001063965_00984"/>
<evidence type="ECO:0000313" key="2">
    <source>
        <dbReference type="EMBL" id="EGF12157.1"/>
    </source>
</evidence>
<protein>
    <submittedName>
        <fullName evidence="2">Uncharacterized protein</fullName>
    </submittedName>
</protein>
<proteinExistence type="predicted"/>
<dbReference type="EMBL" id="AFAY01000003">
    <property type="protein sequence ID" value="EGF12157.1"/>
    <property type="molecule type" value="Genomic_DNA"/>
</dbReference>
<evidence type="ECO:0000256" key="1">
    <source>
        <dbReference type="SAM" id="Phobius"/>
    </source>
</evidence>
<keyword evidence="3" id="KW-1185">Reference proteome</keyword>
<dbReference type="Proteomes" id="UP000004105">
    <property type="component" value="Unassembled WGS sequence"/>
</dbReference>
<keyword evidence="1" id="KW-0812">Transmembrane</keyword>
<dbReference type="HOGENOM" id="CLU_117580_0_0_4"/>
<keyword evidence="1" id="KW-0472">Membrane</keyword>
<feature type="transmembrane region" description="Helical" evidence="1">
    <location>
        <begin position="98"/>
        <end position="122"/>
    </location>
</feature>
<organism evidence="2 3">
    <name type="scientific">Neisseria bacilliformis ATCC BAA-1200</name>
    <dbReference type="NCBI Taxonomy" id="888742"/>
    <lineage>
        <taxon>Bacteria</taxon>
        <taxon>Pseudomonadati</taxon>
        <taxon>Pseudomonadota</taxon>
        <taxon>Betaproteobacteria</taxon>
        <taxon>Neisseriales</taxon>
        <taxon>Neisseriaceae</taxon>
        <taxon>Neisseria</taxon>
    </lineage>
</organism>
<comment type="caution">
    <text evidence="2">The sequence shown here is derived from an EMBL/GenBank/DDBJ whole genome shotgun (WGS) entry which is preliminary data.</text>
</comment>
<keyword evidence="1" id="KW-1133">Transmembrane helix</keyword>
<dbReference type="RefSeq" id="WP_007341152.1">
    <property type="nucleotide sequence ID" value="NZ_GL878494.1"/>
</dbReference>
<dbReference type="AlphaFoldDB" id="F2B8W2"/>
<feature type="transmembrane region" description="Helical" evidence="1">
    <location>
        <begin position="142"/>
        <end position="162"/>
    </location>
</feature>
<gene>
    <name evidence="2" type="ORF">HMPREF9123_0137</name>
</gene>
<evidence type="ECO:0000313" key="3">
    <source>
        <dbReference type="Proteomes" id="UP000004105"/>
    </source>
</evidence>
<name>F2B8W2_9NEIS</name>
<feature type="transmembrane region" description="Helical" evidence="1">
    <location>
        <begin position="59"/>
        <end position="78"/>
    </location>
</feature>